<dbReference type="InterPro" id="IPR027417">
    <property type="entry name" value="P-loop_NTPase"/>
</dbReference>
<evidence type="ECO:0000313" key="7">
    <source>
        <dbReference type="EMBL" id="EPZ33485.1"/>
    </source>
</evidence>
<dbReference type="EMBL" id="KE561054">
    <property type="protein sequence ID" value="EPZ33485.1"/>
    <property type="molecule type" value="Genomic_DNA"/>
</dbReference>
<dbReference type="CDD" id="cd22967">
    <property type="entry name" value="DD_AK7"/>
    <property type="match status" value="1"/>
</dbReference>
<evidence type="ECO:0000256" key="1">
    <source>
        <dbReference type="ARBA" id="ARBA00022679"/>
    </source>
</evidence>
<dbReference type="OMA" id="GHVEDDF"/>
<name>A0A075ATI4_ROZAC</name>
<evidence type="ECO:0000256" key="4">
    <source>
        <dbReference type="SAM" id="Coils"/>
    </source>
</evidence>
<dbReference type="Proteomes" id="UP000030755">
    <property type="component" value="Unassembled WGS sequence"/>
</dbReference>
<accession>A0A075ATI4</accession>
<evidence type="ECO:0000256" key="2">
    <source>
        <dbReference type="ARBA" id="ARBA00022741"/>
    </source>
</evidence>
<dbReference type="InterPro" id="IPR033768">
    <property type="entry name" value="Hydin_ADK"/>
</dbReference>
<dbReference type="Pfam" id="PF17213">
    <property type="entry name" value="Hydin_ADK"/>
    <property type="match status" value="1"/>
</dbReference>
<feature type="coiled-coil region" evidence="4">
    <location>
        <begin position="338"/>
        <end position="365"/>
    </location>
</feature>
<evidence type="ECO:0000313" key="8">
    <source>
        <dbReference type="Proteomes" id="UP000030755"/>
    </source>
</evidence>
<dbReference type="PANTHER" id="PTHR23359">
    <property type="entry name" value="NUCLEOTIDE KINASE"/>
    <property type="match status" value="1"/>
</dbReference>
<dbReference type="SUPFAM" id="SSF52540">
    <property type="entry name" value="P-loop containing nucleoside triphosphate hydrolases"/>
    <property type="match status" value="1"/>
</dbReference>
<dbReference type="Gene3D" id="1.20.890.10">
    <property type="entry name" value="cAMP-dependent protein kinase regulatory subunit, dimerization-anchoring domain"/>
    <property type="match status" value="1"/>
</dbReference>
<dbReference type="Pfam" id="PF05186">
    <property type="entry name" value="Dpy-30"/>
    <property type="match status" value="1"/>
</dbReference>
<dbReference type="GO" id="GO:0005524">
    <property type="term" value="F:ATP binding"/>
    <property type="evidence" value="ECO:0007669"/>
    <property type="project" value="InterPro"/>
</dbReference>
<proteinExistence type="predicted"/>
<dbReference type="InterPro" id="IPR007858">
    <property type="entry name" value="Dpy-30_motif"/>
</dbReference>
<reference evidence="7 8" key="1">
    <citation type="journal article" date="2013" name="Curr. Biol.">
        <title>Shared signatures of parasitism and phylogenomics unite Cryptomycota and microsporidia.</title>
        <authorList>
            <person name="James T.Y."/>
            <person name="Pelin A."/>
            <person name="Bonen L."/>
            <person name="Ahrendt S."/>
            <person name="Sain D."/>
            <person name="Corradi N."/>
            <person name="Stajich J.E."/>
        </authorList>
    </citation>
    <scope>NUCLEOTIDE SEQUENCE [LARGE SCALE GENOMIC DNA]</scope>
    <source>
        <strain evidence="7 8">CSF55</strain>
    </source>
</reference>
<organism evidence="7 8">
    <name type="scientific">Rozella allomycis (strain CSF55)</name>
    <dbReference type="NCBI Taxonomy" id="988480"/>
    <lineage>
        <taxon>Eukaryota</taxon>
        <taxon>Fungi</taxon>
        <taxon>Fungi incertae sedis</taxon>
        <taxon>Cryptomycota</taxon>
        <taxon>Cryptomycota incertae sedis</taxon>
        <taxon>Rozella</taxon>
    </lineage>
</organism>
<sequence>MSVFINRINDPVAFSIGLLLSKTIVGSRKPQEDTEDVADGNVPYKITGTVVEKHNEDDFCERKEFMPPTNFKILKEPTDASLKDVLMESDRPKIFICISSVITWAKTKIDAEEVDAILAEEDFRKRKAHPNFKDHLNLEKNISRCGKKGPLKTYRAWHTVEPLKCYGEGTNFIPMIYLQDLVQIVLEVIETKPASHYVVAVDDSKITLLEILQYKMAIADNLGNGTVNVTPKEEALLEKHFEQKDYDMLMMNLKIDAGNGFVENVGQLIKEYKTHWNLWPVKIFIHGPPCSGKTKFSKLLSLEYKINYLNIDEVVKEHVSNLVTINRHKVTSPPKDGIDGADDQRDAAREELEEYKNALIKNDQKIPSEYLKLYSPSVKNQGYVLDGFPTTNEEASLLFQGTFDEEENKEESNVPQYDKLSCPEHVIHLDATDDYVKKNAMNQGASLEEHVNSSLEKYRLNNTDETTLLNFFDEREIAVLNVEMSKYGSDTDIFNALKKFIGKAHNYGPTLDEIIEIRRKEEEEKSKMEEEAKKHKEKLEKEENERQSKAVAEWNSRLEDIRRQEKEVLEAQSVPLRHYLMKNVMPTLTSALIEVCKADYLFKVNPNSQM</sequence>
<dbReference type="AlphaFoldDB" id="A0A075ATI4"/>
<evidence type="ECO:0000259" key="6">
    <source>
        <dbReference type="Pfam" id="PF17213"/>
    </source>
</evidence>
<protein>
    <submittedName>
        <fullName evidence="7">Adenylate kinase 7/8 domain-containing protein</fullName>
        <ecNumber evidence="7">2.7.4.3</ecNumber>
    </submittedName>
</protein>
<dbReference type="HOGENOM" id="CLU_015567_1_0_1"/>
<feature type="region of interest" description="Disordered" evidence="5">
    <location>
        <begin position="522"/>
        <end position="550"/>
    </location>
</feature>
<keyword evidence="2" id="KW-0547">Nucleotide-binding</keyword>
<dbReference type="EC" id="2.7.4.3" evidence="7"/>
<evidence type="ECO:0000256" key="3">
    <source>
        <dbReference type="ARBA" id="ARBA00022777"/>
    </source>
</evidence>
<dbReference type="STRING" id="988480.A0A075ATI4"/>
<keyword evidence="1 7" id="KW-0808">Transferase</keyword>
<keyword evidence="3 7" id="KW-0418">Kinase</keyword>
<keyword evidence="4" id="KW-0175">Coiled coil</keyword>
<keyword evidence="8" id="KW-1185">Reference proteome</keyword>
<dbReference type="OrthoDB" id="10262413at2759"/>
<dbReference type="Gene3D" id="3.40.50.300">
    <property type="entry name" value="P-loop containing nucleotide triphosphate hydrolases"/>
    <property type="match status" value="1"/>
</dbReference>
<gene>
    <name evidence="7" type="ORF">O9G_001236</name>
</gene>
<dbReference type="InterPro" id="IPR047499">
    <property type="entry name" value="DD_AK7"/>
</dbReference>
<dbReference type="InterPro" id="IPR000850">
    <property type="entry name" value="Adenylat/UMP-CMP_kin"/>
</dbReference>
<dbReference type="GO" id="GO:0004017">
    <property type="term" value="F:AMP kinase activity"/>
    <property type="evidence" value="ECO:0007669"/>
    <property type="project" value="UniProtKB-EC"/>
</dbReference>
<feature type="domain" description="Hydin adenylate kinase-like" evidence="6">
    <location>
        <begin position="283"/>
        <end position="324"/>
    </location>
</feature>
<feature type="compositionally biased region" description="Basic and acidic residues" evidence="5">
    <location>
        <begin position="522"/>
        <end position="548"/>
    </location>
</feature>
<evidence type="ECO:0000256" key="5">
    <source>
        <dbReference type="SAM" id="MobiDB-lite"/>
    </source>
</evidence>